<dbReference type="GO" id="GO:0008270">
    <property type="term" value="F:zinc ion binding"/>
    <property type="evidence" value="ECO:0007669"/>
    <property type="project" value="UniProtKB-UniRule"/>
</dbReference>
<feature type="zinc finger region" description="CR-type" evidence="15">
    <location>
        <begin position="138"/>
        <end position="216"/>
    </location>
</feature>
<dbReference type="AlphaFoldDB" id="A0A501XIJ5"/>
<dbReference type="PROSITE" id="PS50076">
    <property type="entry name" value="DNAJ_2"/>
    <property type="match status" value="1"/>
</dbReference>
<dbReference type="InterPro" id="IPR008971">
    <property type="entry name" value="HSP40/DnaJ_pept-bd"/>
</dbReference>
<feature type="binding site" evidence="14">
    <location>
        <position position="171"/>
    </location>
    <ligand>
        <name>Zn(2+)</name>
        <dbReference type="ChEBI" id="CHEBI:29105"/>
        <label>2</label>
    </ligand>
</feature>
<feature type="repeat" description="CXXCXGXG motif" evidence="14">
    <location>
        <begin position="190"/>
        <end position="197"/>
    </location>
</feature>
<evidence type="ECO:0000313" key="18">
    <source>
        <dbReference type="EMBL" id="TPE60124.1"/>
    </source>
</evidence>
<dbReference type="PROSITE" id="PS51188">
    <property type="entry name" value="ZF_CR"/>
    <property type="match status" value="1"/>
</dbReference>
<comment type="subunit">
    <text evidence="2 14">Homodimer.</text>
</comment>
<evidence type="ECO:0000256" key="8">
    <source>
        <dbReference type="ARBA" id="ARBA00022833"/>
    </source>
</evidence>
<dbReference type="GO" id="GO:0042026">
    <property type="term" value="P:protein refolding"/>
    <property type="evidence" value="ECO:0007669"/>
    <property type="project" value="TreeGrafter"/>
</dbReference>
<evidence type="ECO:0000256" key="2">
    <source>
        <dbReference type="ARBA" id="ARBA00011738"/>
    </source>
</evidence>
<gene>
    <name evidence="14 18" type="primary">dnaJ</name>
    <name evidence="18" type="ORF">FJQ54_11980</name>
</gene>
<dbReference type="Gene3D" id="1.10.287.110">
    <property type="entry name" value="DnaJ domain"/>
    <property type="match status" value="1"/>
</dbReference>
<evidence type="ECO:0000256" key="12">
    <source>
        <dbReference type="ARBA" id="ARBA00061004"/>
    </source>
</evidence>
<feature type="binding site" evidence="14">
    <location>
        <position position="204"/>
    </location>
    <ligand>
        <name>Zn(2+)</name>
        <dbReference type="ChEBI" id="CHEBI:29105"/>
        <label>1</label>
    </ligand>
</feature>
<dbReference type="FunFam" id="2.10.230.10:FF:000002">
    <property type="entry name" value="Molecular chaperone DnaJ"/>
    <property type="match status" value="1"/>
</dbReference>
<dbReference type="RefSeq" id="WP_140928650.1">
    <property type="nucleotide sequence ID" value="NZ_VFSU01000028.1"/>
</dbReference>
<keyword evidence="5 14" id="KW-0479">Metal-binding</keyword>
<evidence type="ECO:0000256" key="11">
    <source>
        <dbReference type="ARBA" id="ARBA00053423"/>
    </source>
</evidence>
<dbReference type="Gene3D" id="2.10.230.10">
    <property type="entry name" value="Heat shock protein DnaJ, cysteine-rich domain"/>
    <property type="match status" value="1"/>
</dbReference>
<dbReference type="NCBIfam" id="NF008035">
    <property type="entry name" value="PRK10767.1"/>
    <property type="match status" value="1"/>
</dbReference>
<dbReference type="CDD" id="cd10747">
    <property type="entry name" value="DnaJ_C"/>
    <property type="match status" value="1"/>
</dbReference>
<comment type="caution">
    <text evidence="18">The sequence shown here is derived from an EMBL/GenBank/DDBJ whole genome shotgun (WGS) entry which is preliminary data.</text>
</comment>
<proteinExistence type="inferred from homology"/>
<organism evidence="18 19">
    <name type="scientific">Sandaracinobacter neustonicus</name>
    <dbReference type="NCBI Taxonomy" id="1715348"/>
    <lineage>
        <taxon>Bacteria</taxon>
        <taxon>Pseudomonadati</taxon>
        <taxon>Pseudomonadota</taxon>
        <taxon>Alphaproteobacteria</taxon>
        <taxon>Sphingomonadales</taxon>
        <taxon>Sphingosinicellaceae</taxon>
        <taxon>Sandaracinobacter</taxon>
    </lineage>
</organism>
<dbReference type="Pfam" id="PF00226">
    <property type="entry name" value="DnaJ"/>
    <property type="match status" value="1"/>
</dbReference>
<protein>
    <recommendedName>
        <fullName evidence="13 14">Chaperone protein DnaJ</fullName>
    </recommendedName>
</protein>
<evidence type="ECO:0000313" key="19">
    <source>
        <dbReference type="Proteomes" id="UP000319897"/>
    </source>
</evidence>
<evidence type="ECO:0000256" key="3">
    <source>
        <dbReference type="ARBA" id="ARBA00022490"/>
    </source>
</evidence>
<comment type="cofactor">
    <cofactor evidence="14">
        <name>Zn(2+)</name>
        <dbReference type="ChEBI" id="CHEBI:29105"/>
    </cofactor>
    <text evidence="14">Binds 2 Zn(2+) ions per monomer.</text>
</comment>
<dbReference type="GO" id="GO:0009408">
    <property type="term" value="P:response to heat"/>
    <property type="evidence" value="ECO:0007669"/>
    <property type="project" value="InterPro"/>
</dbReference>
<dbReference type="GO" id="GO:0005737">
    <property type="term" value="C:cytoplasm"/>
    <property type="evidence" value="ECO:0007669"/>
    <property type="project" value="UniProtKB-SubCell"/>
</dbReference>
<keyword evidence="8 14" id="KW-0862">Zinc</keyword>
<evidence type="ECO:0000256" key="9">
    <source>
        <dbReference type="ARBA" id="ARBA00023016"/>
    </source>
</evidence>
<dbReference type="FunFam" id="2.60.260.20:FF:000004">
    <property type="entry name" value="Molecular chaperone DnaJ"/>
    <property type="match status" value="1"/>
</dbReference>
<comment type="subcellular location">
    <subcellularLocation>
        <location evidence="1 14">Cytoplasm</location>
    </subcellularLocation>
</comment>
<dbReference type="InterPro" id="IPR012724">
    <property type="entry name" value="DnaJ"/>
</dbReference>
<feature type="binding site" evidence="14">
    <location>
        <position position="168"/>
    </location>
    <ligand>
        <name>Zn(2+)</name>
        <dbReference type="ChEBI" id="CHEBI:29105"/>
        <label>2</label>
    </ligand>
</feature>
<keyword evidence="6 14" id="KW-0677">Repeat</keyword>
<feature type="binding site" evidence="14">
    <location>
        <position position="190"/>
    </location>
    <ligand>
        <name>Zn(2+)</name>
        <dbReference type="ChEBI" id="CHEBI:29105"/>
        <label>2</label>
    </ligand>
</feature>
<feature type="binding site" evidence="14">
    <location>
        <position position="151"/>
    </location>
    <ligand>
        <name>Zn(2+)</name>
        <dbReference type="ChEBI" id="CHEBI:29105"/>
        <label>1</label>
    </ligand>
</feature>
<dbReference type="GO" id="GO:0005524">
    <property type="term" value="F:ATP binding"/>
    <property type="evidence" value="ECO:0007669"/>
    <property type="project" value="InterPro"/>
</dbReference>
<evidence type="ECO:0000259" key="16">
    <source>
        <dbReference type="PROSITE" id="PS50076"/>
    </source>
</evidence>
<dbReference type="InterPro" id="IPR002939">
    <property type="entry name" value="DnaJ_C"/>
</dbReference>
<feature type="repeat" description="CXXCXGXG motif" evidence="14">
    <location>
        <begin position="168"/>
        <end position="175"/>
    </location>
</feature>
<dbReference type="HAMAP" id="MF_01152">
    <property type="entry name" value="DnaJ"/>
    <property type="match status" value="1"/>
</dbReference>
<evidence type="ECO:0000259" key="17">
    <source>
        <dbReference type="PROSITE" id="PS51188"/>
    </source>
</evidence>
<feature type="binding site" evidence="14">
    <location>
        <position position="207"/>
    </location>
    <ligand>
        <name>Zn(2+)</name>
        <dbReference type="ChEBI" id="CHEBI:29105"/>
        <label>1</label>
    </ligand>
</feature>
<feature type="binding site" evidence="14">
    <location>
        <position position="154"/>
    </location>
    <ligand>
        <name>Zn(2+)</name>
        <dbReference type="ChEBI" id="CHEBI:29105"/>
        <label>1</label>
    </ligand>
</feature>
<sequence>MYAEIDYYELLEVQKGCDDGTLKSAYRKLAMRWHPDKNPGDADAEARFKAISEAYGVLSDPQKRAVYDRHGHAGVRGGAGGGAGGNPFGDASPFSDIFSDIFDQFMGGQQGRGGRRGPQRGADIRYDLQVSFEDAFHGAEADIALDVAVSCEQCVGTGSKPGARVQACTSCGGRGQVRMQNGMFIVERTCPQCHGSGQVISDPCEHCHGEGRVERRKQLKVKIPKGVDDGTRIRLANEGEAGPRGGENGDLYIFVHMKPHPIWKRDGTTLYAQVPMSFVDAALGGEINIPGLDKQPVDVKIPAGTQSGRQFRVRGRGMPALNGHGMGDLVVQVELETPTKLTARQKELLEEFRGQESPHEACPKSKGFFDRLKGAWDELTD</sequence>
<name>A0A501XIJ5_9SPHN</name>
<dbReference type="InterPro" id="IPR036410">
    <property type="entry name" value="HSP_DnaJ_Cys-rich_dom_sf"/>
</dbReference>
<feature type="domain" description="J" evidence="16">
    <location>
        <begin position="6"/>
        <end position="71"/>
    </location>
</feature>
<dbReference type="SUPFAM" id="SSF46565">
    <property type="entry name" value="Chaperone J-domain"/>
    <property type="match status" value="1"/>
</dbReference>
<comment type="function">
    <text evidence="11 14">Participates actively in the response to hyperosmotic and heat shock by preventing the aggregation of stress-denatured proteins and by disaggregating proteins, also in an autonomous, DnaK-independent fashion. Unfolded proteins bind initially to DnaJ; upon interaction with the DnaJ-bound protein, DnaK hydrolyzes its bound ATP, resulting in the formation of a stable complex. GrpE releases ADP from DnaK; ATP binding to DnaK triggers the release of the substrate protein, thus completing the reaction cycle. Several rounds of ATP-dependent interactions between DnaJ, DnaK and GrpE are required for fully efficient folding. Also involved, together with DnaK and GrpE, in the DNA replication of plasmids through activation of initiation proteins.</text>
</comment>
<evidence type="ECO:0000256" key="14">
    <source>
        <dbReference type="HAMAP-Rule" id="MF_01152"/>
    </source>
</evidence>
<dbReference type="InterPro" id="IPR036869">
    <property type="entry name" value="J_dom_sf"/>
</dbReference>
<reference evidence="18 19" key="1">
    <citation type="submission" date="2019-06" db="EMBL/GenBank/DDBJ databases">
        <authorList>
            <person name="Lee I."/>
            <person name="Jang G.I."/>
            <person name="Hwang C.Y."/>
        </authorList>
    </citation>
    <scope>NUCLEOTIDE SEQUENCE [LARGE SCALE GENOMIC DNA]</scope>
    <source>
        <strain evidence="18 19">PAMC 28131</strain>
    </source>
</reference>
<dbReference type="FunFam" id="1.10.287.110:FF:000034">
    <property type="entry name" value="Chaperone protein DnaJ"/>
    <property type="match status" value="1"/>
</dbReference>
<accession>A0A501XIJ5</accession>
<keyword evidence="3 14" id="KW-0963">Cytoplasm</keyword>
<evidence type="ECO:0000256" key="6">
    <source>
        <dbReference type="ARBA" id="ARBA00022737"/>
    </source>
</evidence>
<evidence type="ECO:0000256" key="10">
    <source>
        <dbReference type="ARBA" id="ARBA00023186"/>
    </source>
</evidence>
<dbReference type="InterPro" id="IPR001623">
    <property type="entry name" value="DnaJ_domain"/>
</dbReference>
<dbReference type="SMART" id="SM00271">
    <property type="entry name" value="DnaJ"/>
    <property type="match status" value="1"/>
</dbReference>
<evidence type="ECO:0000256" key="4">
    <source>
        <dbReference type="ARBA" id="ARBA00022705"/>
    </source>
</evidence>
<dbReference type="Proteomes" id="UP000319897">
    <property type="component" value="Unassembled WGS sequence"/>
</dbReference>
<dbReference type="GO" id="GO:0006260">
    <property type="term" value="P:DNA replication"/>
    <property type="evidence" value="ECO:0007669"/>
    <property type="project" value="UniProtKB-KW"/>
</dbReference>
<keyword evidence="10 14" id="KW-0143">Chaperone</keyword>
<dbReference type="Gene3D" id="2.60.260.20">
    <property type="entry name" value="Urease metallochaperone UreE, N-terminal domain"/>
    <property type="match status" value="2"/>
</dbReference>
<feature type="repeat" description="CXXCXGXG motif" evidence="14">
    <location>
        <begin position="151"/>
        <end position="158"/>
    </location>
</feature>
<dbReference type="GO" id="GO:0051082">
    <property type="term" value="F:unfolded protein binding"/>
    <property type="evidence" value="ECO:0007669"/>
    <property type="project" value="UniProtKB-UniRule"/>
</dbReference>
<dbReference type="OrthoDB" id="9779889at2"/>
<feature type="domain" description="CR-type" evidence="17">
    <location>
        <begin position="138"/>
        <end position="216"/>
    </location>
</feature>
<keyword evidence="7 14" id="KW-0863">Zinc-finger</keyword>
<dbReference type="Pfam" id="PF01556">
    <property type="entry name" value="DnaJ_C"/>
    <property type="match status" value="1"/>
</dbReference>
<dbReference type="PANTHER" id="PTHR43096:SF48">
    <property type="entry name" value="CHAPERONE PROTEIN DNAJ"/>
    <property type="match status" value="1"/>
</dbReference>
<dbReference type="SUPFAM" id="SSF57938">
    <property type="entry name" value="DnaJ/Hsp40 cysteine-rich domain"/>
    <property type="match status" value="1"/>
</dbReference>
<evidence type="ECO:0000256" key="13">
    <source>
        <dbReference type="ARBA" id="ARBA00067609"/>
    </source>
</evidence>
<keyword evidence="4 14" id="KW-0235">DNA replication</keyword>
<dbReference type="PANTHER" id="PTHR43096">
    <property type="entry name" value="DNAJ HOMOLOG 1, MITOCHONDRIAL-RELATED"/>
    <property type="match status" value="1"/>
</dbReference>
<comment type="domain">
    <text evidence="14">The J domain is necessary and sufficient to stimulate DnaK ATPase activity. Zinc center 1 plays an important role in the autonomous, DnaK-independent chaperone activity of DnaJ. Zinc center 2 is essential for interaction with DnaK and for DnaJ activity.</text>
</comment>
<dbReference type="NCBIfam" id="TIGR02349">
    <property type="entry name" value="DnaJ_bact"/>
    <property type="match status" value="1"/>
</dbReference>
<dbReference type="PRINTS" id="PR00625">
    <property type="entry name" value="JDOMAIN"/>
</dbReference>
<dbReference type="InterPro" id="IPR001305">
    <property type="entry name" value="HSP_DnaJ_Cys-rich_dom"/>
</dbReference>
<keyword evidence="9 14" id="KW-0346">Stress response</keyword>
<comment type="similarity">
    <text evidence="12 14">Belongs to the DnaJ family.</text>
</comment>
<dbReference type="CDD" id="cd10719">
    <property type="entry name" value="DnaJ_zf"/>
    <property type="match status" value="1"/>
</dbReference>
<dbReference type="SUPFAM" id="SSF49493">
    <property type="entry name" value="HSP40/DnaJ peptide-binding domain"/>
    <property type="match status" value="2"/>
</dbReference>
<dbReference type="Pfam" id="PF00684">
    <property type="entry name" value="DnaJ_CXXCXGXG"/>
    <property type="match status" value="1"/>
</dbReference>
<evidence type="ECO:0000256" key="7">
    <source>
        <dbReference type="ARBA" id="ARBA00022771"/>
    </source>
</evidence>
<feature type="repeat" description="CXXCXGXG motif" evidence="14">
    <location>
        <begin position="204"/>
        <end position="211"/>
    </location>
</feature>
<evidence type="ECO:0000256" key="1">
    <source>
        <dbReference type="ARBA" id="ARBA00004496"/>
    </source>
</evidence>
<dbReference type="CDD" id="cd06257">
    <property type="entry name" value="DnaJ"/>
    <property type="match status" value="1"/>
</dbReference>
<dbReference type="GO" id="GO:0031072">
    <property type="term" value="F:heat shock protein binding"/>
    <property type="evidence" value="ECO:0007669"/>
    <property type="project" value="InterPro"/>
</dbReference>
<feature type="binding site" evidence="14">
    <location>
        <position position="193"/>
    </location>
    <ligand>
        <name>Zn(2+)</name>
        <dbReference type="ChEBI" id="CHEBI:29105"/>
        <label>2</label>
    </ligand>
</feature>
<keyword evidence="19" id="KW-1185">Reference proteome</keyword>
<evidence type="ECO:0000256" key="5">
    <source>
        <dbReference type="ARBA" id="ARBA00022723"/>
    </source>
</evidence>
<evidence type="ECO:0000256" key="15">
    <source>
        <dbReference type="PROSITE-ProRule" id="PRU00546"/>
    </source>
</evidence>
<dbReference type="EMBL" id="VFSU01000028">
    <property type="protein sequence ID" value="TPE60124.1"/>
    <property type="molecule type" value="Genomic_DNA"/>
</dbReference>